<dbReference type="AlphaFoldDB" id="A0A926DEX8"/>
<evidence type="ECO:0000256" key="1">
    <source>
        <dbReference type="SAM" id="MobiDB-lite"/>
    </source>
</evidence>
<reference evidence="2" key="1">
    <citation type="submission" date="2020-08" db="EMBL/GenBank/DDBJ databases">
        <title>Genome public.</title>
        <authorList>
            <person name="Liu C."/>
            <person name="Sun Q."/>
        </authorList>
    </citation>
    <scope>NUCLEOTIDE SEQUENCE</scope>
    <source>
        <strain evidence="2">BX7</strain>
    </source>
</reference>
<proteinExistence type="predicted"/>
<sequence length="57" mass="6583">MAGRKKSERPLREEPTLRAYLTGPMTQANKRHADSRAPIPALYNVEELRDFSIENKK</sequence>
<dbReference type="EMBL" id="JACRSP010000003">
    <property type="protein sequence ID" value="MBC8536591.1"/>
    <property type="molecule type" value="Genomic_DNA"/>
</dbReference>
<name>A0A926DEX8_9FIRM</name>
<gene>
    <name evidence="2" type="ORF">H8695_07825</name>
</gene>
<dbReference type="RefSeq" id="WP_249300432.1">
    <property type="nucleotide sequence ID" value="NZ_JACRSP010000003.1"/>
</dbReference>
<accession>A0A926DEX8</accession>
<keyword evidence="3" id="KW-1185">Reference proteome</keyword>
<evidence type="ECO:0000313" key="2">
    <source>
        <dbReference type="EMBL" id="MBC8536591.1"/>
    </source>
</evidence>
<organism evidence="2 3">
    <name type="scientific">Feifania hominis</name>
    <dbReference type="NCBI Taxonomy" id="2763660"/>
    <lineage>
        <taxon>Bacteria</taxon>
        <taxon>Bacillati</taxon>
        <taxon>Bacillota</taxon>
        <taxon>Clostridia</taxon>
        <taxon>Eubacteriales</taxon>
        <taxon>Feifaniaceae</taxon>
        <taxon>Feifania</taxon>
    </lineage>
</organism>
<comment type="caution">
    <text evidence="2">The sequence shown here is derived from an EMBL/GenBank/DDBJ whole genome shotgun (WGS) entry which is preliminary data.</text>
</comment>
<dbReference type="Proteomes" id="UP000620366">
    <property type="component" value="Unassembled WGS sequence"/>
</dbReference>
<protein>
    <submittedName>
        <fullName evidence="2">Uncharacterized protein</fullName>
    </submittedName>
</protein>
<evidence type="ECO:0000313" key="3">
    <source>
        <dbReference type="Proteomes" id="UP000620366"/>
    </source>
</evidence>
<feature type="region of interest" description="Disordered" evidence="1">
    <location>
        <begin position="1"/>
        <end position="35"/>
    </location>
</feature>